<dbReference type="OrthoDB" id="10382417at2759"/>
<dbReference type="GeneID" id="25367181"/>
<dbReference type="InParanoid" id="A0A074YDY5"/>
<dbReference type="EMBL" id="KL584771">
    <property type="protein sequence ID" value="KEQ92307.1"/>
    <property type="molecule type" value="Genomic_DNA"/>
</dbReference>
<keyword evidence="2" id="KW-1185">Reference proteome</keyword>
<evidence type="ECO:0000313" key="2">
    <source>
        <dbReference type="Proteomes" id="UP000030641"/>
    </source>
</evidence>
<accession>A0A074YDY5</accession>
<dbReference type="AlphaFoldDB" id="A0A074YDY5"/>
<dbReference type="RefSeq" id="XP_013340886.1">
    <property type="nucleotide sequence ID" value="XM_013485432.1"/>
</dbReference>
<sequence>MEAFLSETCSASRLRRTCDRAKGHSKVGQLRVACEQRCSRRRRVKTTVKDHAYGRSANAGTSAERGAEAARLFAHSYSLRLLTGPRRLLPLPFFFLLPTQPTPKSCHHQLNTPCVCLASDHCRPPLRQDSTPYTLQRSPAFRIRLEIYQEPATFRPSRQFMYSSRRSQRLAVPDPPKLQPFRILRRPCSNQLTND</sequence>
<protein>
    <submittedName>
        <fullName evidence="1">Uncharacterized protein</fullName>
    </submittedName>
</protein>
<organism evidence="1 2">
    <name type="scientific">Aureobasidium subglaciale (strain EXF-2481)</name>
    <name type="common">Aureobasidium pullulans var. subglaciale</name>
    <dbReference type="NCBI Taxonomy" id="1043005"/>
    <lineage>
        <taxon>Eukaryota</taxon>
        <taxon>Fungi</taxon>
        <taxon>Dikarya</taxon>
        <taxon>Ascomycota</taxon>
        <taxon>Pezizomycotina</taxon>
        <taxon>Dothideomycetes</taxon>
        <taxon>Dothideomycetidae</taxon>
        <taxon>Dothideales</taxon>
        <taxon>Saccotheciaceae</taxon>
        <taxon>Aureobasidium</taxon>
    </lineage>
</organism>
<gene>
    <name evidence="1" type="ORF">AUEXF2481DRAFT_426134</name>
</gene>
<name>A0A074YDY5_AURSE</name>
<reference evidence="1 2" key="1">
    <citation type="journal article" date="2014" name="BMC Genomics">
        <title>Genome sequencing of four Aureobasidium pullulans varieties: biotechnological potential, stress tolerance, and description of new species.</title>
        <authorList>
            <person name="Gostin Ar C."/>
            <person name="Ohm R.A."/>
            <person name="Kogej T."/>
            <person name="Sonjak S."/>
            <person name="Turk M."/>
            <person name="Zajc J."/>
            <person name="Zalar P."/>
            <person name="Grube M."/>
            <person name="Sun H."/>
            <person name="Han J."/>
            <person name="Sharma A."/>
            <person name="Chiniquy J."/>
            <person name="Ngan C.Y."/>
            <person name="Lipzen A."/>
            <person name="Barry K."/>
            <person name="Grigoriev I.V."/>
            <person name="Gunde-Cimerman N."/>
        </authorList>
    </citation>
    <scope>NUCLEOTIDE SEQUENCE [LARGE SCALE GENOMIC DNA]</scope>
    <source>
        <strain evidence="1 2">EXF-2481</strain>
    </source>
</reference>
<evidence type="ECO:0000313" key="1">
    <source>
        <dbReference type="EMBL" id="KEQ92307.1"/>
    </source>
</evidence>
<proteinExistence type="predicted"/>
<dbReference type="Proteomes" id="UP000030641">
    <property type="component" value="Unassembled WGS sequence"/>
</dbReference>
<dbReference type="HOGENOM" id="CLU_1396045_0_0_1"/>